<dbReference type="GO" id="GO:0000160">
    <property type="term" value="P:phosphorelay signal transduction system"/>
    <property type="evidence" value="ECO:0007669"/>
    <property type="project" value="InterPro"/>
</dbReference>
<dbReference type="PANTHER" id="PTHR44520">
    <property type="entry name" value="RESPONSE REGULATOR RCP1-RELATED"/>
    <property type="match status" value="1"/>
</dbReference>
<reference evidence="3 4" key="1">
    <citation type="submission" date="2018-03" db="EMBL/GenBank/DDBJ databases">
        <title>Adhaeribacter sp. HMF7605 Genome sequencing and assembly.</title>
        <authorList>
            <person name="Kang H."/>
            <person name="Kang J."/>
            <person name="Cha I."/>
            <person name="Kim H."/>
            <person name="Joh K."/>
        </authorList>
    </citation>
    <scope>NUCLEOTIDE SEQUENCE [LARGE SCALE GENOMIC DNA]</scope>
    <source>
        <strain evidence="3 4">HMF7605</strain>
    </source>
</reference>
<organism evidence="3 4">
    <name type="scientific">Adhaeribacter arboris</name>
    <dbReference type="NCBI Taxonomy" id="2072846"/>
    <lineage>
        <taxon>Bacteria</taxon>
        <taxon>Pseudomonadati</taxon>
        <taxon>Bacteroidota</taxon>
        <taxon>Cytophagia</taxon>
        <taxon>Cytophagales</taxon>
        <taxon>Hymenobacteraceae</taxon>
        <taxon>Adhaeribacter</taxon>
    </lineage>
</organism>
<evidence type="ECO:0000313" key="3">
    <source>
        <dbReference type="EMBL" id="PSR57468.1"/>
    </source>
</evidence>
<feature type="modified residue" description="4-aspartylphosphate" evidence="1">
    <location>
        <position position="62"/>
    </location>
</feature>
<dbReference type="Pfam" id="PF00072">
    <property type="entry name" value="Response_reg"/>
    <property type="match status" value="1"/>
</dbReference>
<proteinExistence type="predicted"/>
<dbReference type="AlphaFoldDB" id="A0A2T2YPQ0"/>
<dbReference type="OrthoDB" id="1524091at2"/>
<comment type="caution">
    <text evidence="3">The sequence shown here is derived from an EMBL/GenBank/DDBJ whole genome shotgun (WGS) entry which is preliminary data.</text>
</comment>
<evidence type="ECO:0000256" key="1">
    <source>
        <dbReference type="PROSITE-ProRule" id="PRU00169"/>
    </source>
</evidence>
<protein>
    <submittedName>
        <fullName evidence="3">Response regulator</fullName>
    </submittedName>
</protein>
<dbReference type="EMBL" id="PYFT01000001">
    <property type="protein sequence ID" value="PSR57468.1"/>
    <property type="molecule type" value="Genomic_DNA"/>
</dbReference>
<dbReference type="Gene3D" id="3.40.50.2300">
    <property type="match status" value="1"/>
</dbReference>
<keyword evidence="4" id="KW-1185">Reference proteome</keyword>
<accession>A0A2T2YPQ0</accession>
<dbReference type="RefSeq" id="WP_106933633.1">
    <property type="nucleotide sequence ID" value="NZ_PYFT01000001.1"/>
</dbReference>
<dbReference type="PANTHER" id="PTHR44520:SF2">
    <property type="entry name" value="RESPONSE REGULATOR RCP1"/>
    <property type="match status" value="1"/>
</dbReference>
<dbReference type="SMART" id="SM00448">
    <property type="entry name" value="REC"/>
    <property type="match status" value="1"/>
</dbReference>
<evidence type="ECO:0000259" key="2">
    <source>
        <dbReference type="PROSITE" id="PS50110"/>
    </source>
</evidence>
<sequence length="132" mass="14762">MNKIACTLLVDDDETANYLNELLFKRLAVTEKLLVARNGLEALTVISQNCPSKSCPALILLDINMPIMDGFEFLSAYQQLDLDQKQSIVIIMLTTSLNPRDLEKVQQANIAGIINKPLTKKALLDIMDQHFS</sequence>
<evidence type="ECO:0000313" key="4">
    <source>
        <dbReference type="Proteomes" id="UP000240357"/>
    </source>
</evidence>
<gene>
    <name evidence="3" type="ORF">AHMF7605_26880</name>
</gene>
<dbReference type="InterPro" id="IPR011006">
    <property type="entry name" value="CheY-like_superfamily"/>
</dbReference>
<keyword evidence="1" id="KW-0597">Phosphoprotein</keyword>
<dbReference type="PROSITE" id="PS50110">
    <property type="entry name" value="RESPONSE_REGULATORY"/>
    <property type="match status" value="1"/>
</dbReference>
<dbReference type="Proteomes" id="UP000240357">
    <property type="component" value="Unassembled WGS sequence"/>
</dbReference>
<name>A0A2T2YPQ0_9BACT</name>
<dbReference type="InterPro" id="IPR052893">
    <property type="entry name" value="TCS_response_regulator"/>
</dbReference>
<feature type="domain" description="Response regulatory" evidence="2">
    <location>
        <begin position="6"/>
        <end position="131"/>
    </location>
</feature>
<dbReference type="InterPro" id="IPR001789">
    <property type="entry name" value="Sig_transdc_resp-reg_receiver"/>
</dbReference>
<dbReference type="SUPFAM" id="SSF52172">
    <property type="entry name" value="CheY-like"/>
    <property type="match status" value="1"/>
</dbReference>